<dbReference type="InterPro" id="IPR004396">
    <property type="entry name" value="ATPase_YchF/OLA1"/>
</dbReference>
<dbReference type="EMBL" id="AHON02000088">
    <property type="protein sequence ID" value="EKO31846.1"/>
    <property type="molecule type" value="Genomic_DNA"/>
</dbReference>
<evidence type="ECO:0000256" key="1">
    <source>
        <dbReference type="ARBA" id="ARBA00001946"/>
    </source>
</evidence>
<dbReference type="HAMAP" id="MF_00944">
    <property type="entry name" value="YchF_OLA1_ATPase"/>
    <property type="match status" value="1"/>
</dbReference>
<evidence type="ECO:0000256" key="6">
    <source>
        <dbReference type="HAMAP-Rule" id="MF_00944"/>
    </source>
</evidence>
<dbReference type="CDD" id="cd01900">
    <property type="entry name" value="YchF"/>
    <property type="match status" value="1"/>
</dbReference>
<accession>A0A0E2B926</accession>
<name>A0A0E2B926_9LEPT</name>
<dbReference type="InterPro" id="IPR004095">
    <property type="entry name" value="TGS"/>
</dbReference>
<dbReference type="FunFam" id="1.10.150.300:FF:000001">
    <property type="entry name" value="Ribosome-binding ATPase YchF"/>
    <property type="match status" value="1"/>
</dbReference>
<dbReference type="GO" id="GO:0046872">
    <property type="term" value="F:metal ion binding"/>
    <property type="evidence" value="ECO:0007669"/>
    <property type="project" value="UniProtKB-KW"/>
</dbReference>
<dbReference type="GO" id="GO:0005737">
    <property type="term" value="C:cytoplasm"/>
    <property type="evidence" value="ECO:0007669"/>
    <property type="project" value="TreeGrafter"/>
</dbReference>
<dbReference type="Proteomes" id="UP000006329">
    <property type="component" value="Unassembled WGS sequence"/>
</dbReference>
<dbReference type="GeneID" id="29739954"/>
<dbReference type="Gene3D" id="3.40.50.300">
    <property type="entry name" value="P-loop containing nucleotide triphosphate hydrolases"/>
    <property type="match status" value="1"/>
</dbReference>
<dbReference type="PRINTS" id="PR00326">
    <property type="entry name" value="GTP1OBG"/>
</dbReference>
<dbReference type="PROSITE" id="PS51880">
    <property type="entry name" value="TGS"/>
    <property type="match status" value="1"/>
</dbReference>
<dbReference type="Pfam" id="PF06071">
    <property type="entry name" value="YchF-GTPase_C"/>
    <property type="match status" value="1"/>
</dbReference>
<feature type="domain" description="TGS" evidence="8">
    <location>
        <begin position="280"/>
        <end position="363"/>
    </location>
</feature>
<keyword evidence="3 6" id="KW-0547">Nucleotide-binding</keyword>
<keyword evidence="10" id="KW-1185">Reference proteome</keyword>
<evidence type="ECO:0000256" key="4">
    <source>
        <dbReference type="ARBA" id="ARBA00022840"/>
    </source>
</evidence>
<evidence type="ECO:0000259" key="7">
    <source>
        <dbReference type="PROSITE" id="PS51710"/>
    </source>
</evidence>
<dbReference type="SUPFAM" id="SSF81271">
    <property type="entry name" value="TGS-like"/>
    <property type="match status" value="1"/>
</dbReference>
<dbReference type="AlphaFoldDB" id="A0A0E2B926"/>
<comment type="function">
    <text evidence="6">ATPase that binds to both the 70S ribosome and the 50S ribosomal subunit in a nucleotide-independent manner.</text>
</comment>
<keyword evidence="5" id="KW-0460">Magnesium</keyword>
<dbReference type="PROSITE" id="PS51710">
    <property type="entry name" value="G_OBG"/>
    <property type="match status" value="1"/>
</dbReference>
<dbReference type="InterPro" id="IPR013029">
    <property type="entry name" value="YchF_C"/>
</dbReference>
<dbReference type="PANTHER" id="PTHR23305:SF18">
    <property type="entry name" value="OBG-TYPE G DOMAIN-CONTAINING PROTEIN"/>
    <property type="match status" value="1"/>
</dbReference>
<dbReference type="GO" id="GO:0005525">
    <property type="term" value="F:GTP binding"/>
    <property type="evidence" value="ECO:0007669"/>
    <property type="project" value="InterPro"/>
</dbReference>
<feature type="binding site" evidence="6">
    <location>
        <begin position="12"/>
        <end position="17"/>
    </location>
    <ligand>
        <name>ATP</name>
        <dbReference type="ChEBI" id="CHEBI:30616"/>
    </ligand>
</feature>
<dbReference type="FunFam" id="3.10.20.30:FF:000001">
    <property type="entry name" value="Ribosome-binding ATPase YchF"/>
    <property type="match status" value="1"/>
</dbReference>
<dbReference type="Gene3D" id="1.10.150.300">
    <property type="entry name" value="TGS-like domain"/>
    <property type="match status" value="1"/>
</dbReference>
<dbReference type="PANTHER" id="PTHR23305">
    <property type="entry name" value="OBG GTPASE FAMILY"/>
    <property type="match status" value="1"/>
</dbReference>
<dbReference type="InterPro" id="IPR027417">
    <property type="entry name" value="P-loop_NTPase"/>
</dbReference>
<comment type="similarity">
    <text evidence="6">Belongs to the TRAFAC class OBG-HflX-like GTPase superfamily. OBG GTPase family. YchF/OLA1 subfamily.</text>
</comment>
<evidence type="ECO:0000313" key="10">
    <source>
        <dbReference type="Proteomes" id="UP000006329"/>
    </source>
</evidence>
<evidence type="ECO:0000256" key="2">
    <source>
        <dbReference type="ARBA" id="ARBA00022723"/>
    </source>
</evidence>
<proteinExistence type="inferred from homology"/>
<comment type="cofactor">
    <cofactor evidence="1">
        <name>Mg(2+)</name>
        <dbReference type="ChEBI" id="CHEBI:18420"/>
    </cofactor>
</comment>
<dbReference type="Pfam" id="PF01926">
    <property type="entry name" value="MMR_HSR1"/>
    <property type="match status" value="1"/>
</dbReference>
<evidence type="ECO:0000256" key="3">
    <source>
        <dbReference type="ARBA" id="ARBA00022741"/>
    </source>
</evidence>
<dbReference type="GO" id="GO:0043023">
    <property type="term" value="F:ribosomal large subunit binding"/>
    <property type="evidence" value="ECO:0007669"/>
    <property type="project" value="UniProtKB-UniRule"/>
</dbReference>
<gene>
    <name evidence="6 9" type="primary">ychF</name>
    <name evidence="9" type="ORF">LEP1GSC179_0544</name>
</gene>
<organism evidence="9 10">
    <name type="scientific">Leptospira santarosai str. MOR084</name>
    <dbReference type="NCBI Taxonomy" id="1049984"/>
    <lineage>
        <taxon>Bacteria</taxon>
        <taxon>Pseudomonadati</taxon>
        <taxon>Spirochaetota</taxon>
        <taxon>Spirochaetia</taxon>
        <taxon>Leptospirales</taxon>
        <taxon>Leptospiraceae</taxon>
        <taxon>Leptospira</taxon>
    </lineage>
</organism>
<dbReference type="NCBIfam" id="TIGR00092">
    <property type="entry name" value="redox-regulated ATPase YchF"/>
    <property type="match status" value="1"/>
</dbReference>
<keyword evidence="2" id="KW-0479">Metal-binding</keyword>
<sequence length="365" mass="40511">MSLNCGIVGLPNVGKSTIFNALTKAGAQMENYPFCTIEPNKGIVEVPDSRLDRLAEIAKPQKVVPAIIEFVDIAGLVKGASQGEGLGNKFLSHIREVDAICHVVRAFEDENVTHVHGKINPVDDAAVVNMELIFADLDSADKQFQRISKNAKNGNKEAQEHASVLEKILTFLKAGKPARLVELKDEEKKIARTFQLITLKPVMYVANIADKDAAKKDTPLLTQIKRMAEEENAELVILCGRFEEEISGLDRNEQIDFLKEIGETESGLDRMIKTAYKLLGLITFFTAGEMEVRAWTTPWNSTGPKAASVIHSDFEKGFVRAEVMSYKDLDRAGTQTKVKEEGKLRIEGKEYIVQDGDVVYFRINA</sequence>
<dbReference type="GO" id="GO:0016887">
    <property type="term" value="F:ATP hydrolysis activity"/>
    <property type="evidence" value="ECO:0007669"/>
    <property type="project" value="UniProtKB-UniRule"/>
</dbReference>
<evidence type="ECO:0000259" key="8">
    <source>
        <dbReference type="PROSITE" id="PS51880"/>
    </source>
</evidence>
<evidence type="ECO:0000313" key="9">
    <source>
        <dbReference type="EMBL" id="EKO31846.1"/>
    </source>
</evidence>
<dbReference type="Gene3D" id="3.10.20.30">
    <property type="match status" value="1"/>
</dbReference>
<dbReference type="InterPro" id="IPR023192">
    <property type="entry name" value="TGS-like_dom_sf"/>
</dbReference>
<dbReference type="InterPro" id="IPR012675">
    <property type="entry name" value="Beta-grasp_dom_sf"/>
</dbReference>
<feature type="domain" description="OBG-type G" evidence="7">
    <location>
        <begin position="3"/>
        <end position="280"/>
    </location>
</feature>
<keyword evidence="4 6" id="KW-0067">ATP-binding</keyword>
<dbReference type="CDD" id="cd04867">
    <property type="entry name" value="TGS_YchF_OLA1"/>
    <property type="match status" value="1"/>
</dbReference>
<reference evidence="9" key="1">
    <citation type="submission" date="2012-10" db="EMBL/GenBank/DDBJ databases">
        <authorList>
            <person name="Harkins D.M."/>
            <person name="Durkin A.S."/>
            <person name="Brinkac L.M."/>
            <person name="Haft D.H."/>
            <person name="Selengut J.D."/>
            <person name="Sanka R."/>
            <person name="DePew J."/>
            <person name="Purushe J."/>
            <person name="Matthias M.A."/>
            <person name="Vinetz J.M."/>
            <person name="Sutton G.G."/>
            <person name="Nierman W.C."/>
            <person name="Fouts D.E."/>
        </authorList>
    </citation>
    <scope>NUCLEOTIDE SEQUENCE [LARGE SCALE GENOMIC DNA]</scope>
    <source>
        <strain evidence="9">MOR084</strain>
    </source>
</reference>
<dbReference type="InterPro" id="IPR041706">
    <property type="entry name" value="YchF_N"/>
</dbReference>
<dbReference type="SUPFAM" id="SSF52540">
    <property type="entry name" value="P-loop containing nucleoside triphosphate hydrolases"/>
    <property type="match status" value="1"/>
</dbReference>
<dbReference type="InterPro" id="IPR031167">
    <property type="entry name" value="G_OBG"/>
</dbReference>
<dbReference type="InterPro" id="IPR006073">
    <property type="entry name" value="GTP-bd"/>
</dbReference>
<protein>
    <recommendedName>
        <fullName evidence="6">Ribosome-binding ATPase YchF</fullName>
    </recommendedName>
</protein>
<dbReference type="RefSeq" id="WP_004462160.1">
    <property type="nucleotide sequence ID" value="NZ_AHON02000088.1"/>
</dbReference>
<dbReference type="GO" id="GO:0005524">
    <property type="term" value="F:ATP binding"/>
    <property type="evidence" value="ECO:0007669"/>
    <property type="project" value="UniProtKB-UniRule"/>
</dbReference>
<dbReference type="PIRSF" id="PIRSF006641">
    <property type="entry name" value="CHP00092"/>
    <property type="match status" value="1"/>
</dbReference>
<comment type="caution">
    <text evidence="9">The sequence shown here is derived from an EMBL/GenBank/DDBJ whole genome shotgun (WGS) entry which is preliminary data.</text>
</comment>
<evidence type="ECO:0000256" key="5">
    <source>
        <dbReference type="ARBA" id="ARBA00022842"/>
    </source>
</evidence>
<dbReference type="InterPro" id="IPR012676">
    <property type="entry name" value="TGS-like"/>
</dbReference>